<evidence type="ECO:0000313" key="1">
    <source>
        <dbReference type="EMBL" id="WOB78331.1"/>
    </source>
</evidence>
<gene>
    <name evidence="1" type="ORF">PZA08_13625</name>
</gene>
<proteinExistence type="predicted"/>
<name>A0ACD4VMR7_9CAUL</name>
<accession>A0ACD4VMR7</accession>
<keyword evidence="2" id="KW-1185">Reference proteome</keyword>
<sequence length="100" mass="11562">MNRENVILALRSLEQKLVLEGVEHLYLFGSVARNEATDQSDIDIAFDVQPEFELKFSLIDQSRLQRELSSLLNRRVDFVERAYLYPSIGVSAAQDMIRIF</sequence>
<organism evidence="1 2">
    <name type="scientific">Brevundimonas nasdae</name>
    <dbReference type="NCBI Taxonomy" id="172043"/>
    <lineage>
        <taxon>Bacteria</taxon>
        <taxon>Pseudomonadati</taxon>
        <taxon>Pseudomonadota</taxon>
        <taxon>Alphaproteobacteria</taxon>
        <taxon>Caulobacterales</taxon>
        <taxon>Caulobacteraceae</taxon>
        <taxon>Brevundimonas</taxon>
    </lineage>
</organism>
<evidence type="ECO:0000313" key="2">
    <source>
        <dbReference type="Proteomes" id="UP001302493"/>
    </source>
</evidence>
<protein>
    <submittedName>
        <fullName evidence="1">Nucleotidyltransferase domain-containing protein</fullName>
    </submittedName>
</protein>
<reference evidence="1" key="1">
    <citation type="submission" date="2023-03" db="EMBL/GenBank/DDBJ databases">
        <title>Genome sequence of Brevundimonas nasdae SJTX8.</title>
        <authorList>
            <person name="Liang R."/>
        </authorList>
    </citation>
    <scope>NUCLEOTIDE SEQUENCE</scope>
    <source>
        <strain evidence="1">X8</strain>
    </source>
</reference>
<dbReference type="EMBL" id="CP119180">
    <property type="protein sequence ID" value="WOB78331.1"/>
    <property type="molecule type" value="Genomic_DNA"/>
</dbReference>
<dbReference type="Proteomes" id="UP001302493">
    <property type="component" value="Chromosome"/>
</dbReference>